<name>A0A8T0FJ75_ARGBR</name>
<comment type="subunit">
    <text evidence="7">Component of the dolichol-phosphate mannose (DPM) synthase complex.</text>
</comment>
<evidence type="ECO:0000313" key="8">
    <source>
        <dbReference type="EMBL" id="KAF8789410.1"/>
    </source>
</evidence>
<dbReference type="AlphaFoldDB" id="A0A8T0FJ75"/>
<dbReference type="OrthoDB" id="2014333at2759"/>
<evidence type="ECO:0000256" key="5">
    <source>
        <dbReference type="ARBA" id="ARBA00022989"/>
    </source>
</evidence>
<dbReference type="Proteomes" id="UP000807504">
    <property type="component" value="Unassembled WGS sequence"/>
</dbReference>
<dbReference type="PANTHER" id="PTHR16433">
    <property type="entry name" value="DOLICHOL-PHOSPHATE MANNOSYLTRANSFERASE SUBUNIT 3"/>
    <property type="match status" value="1"/>
</dbReference>
<dbReference type="GO" id="GO:0006506">
    <property type="term" value="P:GPI anchor biosynthetic process"/>
    <property type="evidence" value="ECO:0007669"/>
    <property type="project" value="TreeGrafter"/>
</dbReference>
<dbReference type="GO" id="GO:0005789">
    <property type="term" value="C:endoplasmic reticulum membrane"/>
    <property type="evidence" value="ECO:0007669"/>
    <property type="project" value="UniProtKB-SubCell"/>
</dbReference>
<reference evidence="8" key="2">
    <citation type="submission" date="2020-06" db="EMBL/GenBank/DDBJ databases">
        <authorList>
            <person name="Sheffer M."/>
        </authorList>
    </citation>
    <scope>NUCLEOTIDE SEQUENCE</scope>
</reference>
<protein>
    <recommendedName>
        <fullName evidence="7">Dolichol-phosphate mannosyltransferase subunit 3</fullName>
    </recommendedName>
</protein>
<proteinExistence type="inferred from homology"/>
<evidence type="ECO:0000256" key="6">
    <source>
        <dbReference type="ARBA" id="ARBA00023136"/>
    </source>
</evidence>
<comment type="similarity">
    <text evidence="2 7">Belongs to the DPM3 family.</text>
</comment>
<dbReference type="InterPro" id="IPR013174">
    <property type="entry name" value="DPM3"/>
</dbReference>
<comment type="caution">
    <text evidence="8">The sequence shown here is derived from an EMBL/GenBank/DDBJ whole genome shotgun (WGS) entry which is preliminary data.</text>
</comment>
<keyword evidence="8" id="KW-0328">Glycosyltransferase</keyword>
<dbReference type="PANTHER" id="PTHR16433:SF0">
    <property type="entry name" value="DOLICHOL-PHOSPHATE MANNOSYLTRANSFERASE SUBUNIT 3"/>
    <property type="match status" value="1"/>
</dbReference>
<comment type="function">
    <text evidence="7">Stabilizer subunit of the dolichol-phosphate mannose (DPM) synthase complex; tethers catalytic subunit to the ER.</text>
</comment>
<evidence type="ECO:0000256" key="2">
    <source>
        <dbReference type="ARBA" id="ARBA00010430"/>
    </source>
</evidence>
<keyword evidence="4 7" id="KW-0256">Endoplasmic reticulum</keyword>
<reference evidence="8" key="1">
    <citation type="journal article" date="2020" name="bioRxiv">
        <title>Chromosome-level reference genome of the European wasp spider Argiope bruennichi: a resource for studies on range expansion and evolutionary adaptation.</title>
        <authorList>
            <person name="Sheffer M.M."/>
            <person name="Hoppe A."/>
            <person name="Krehenwinkel H."/>
            <person name="Uhl G."/>
            <person name="Kuss A.W."/>
            <person name="Jensen L."/>
            <person name="Jensen C."/>
            <person name="Gillespie R.G."/>
            <person name="Hoff K.J."/>
            <person name="Prost S."/>
        </authorList>
    </citation>
    <scope>NUCLEOTIDE SEQUENCE</scope>
</reference>
<keyword evidence="3 7" id="KW-0812">Transmembrane</keyword>
<dbReference type="GO" id="GO:0033185">
    <property type="term" value="C:dolichol-phosphate-mannose synthase complex"/>
    <property type="evidence" value="ECO:0007669"/>
    <property type="project" value="TreeGrafter"/>
</dbReference>
<evidence type="ECO:0000256" key="4">
    <source>
        <dbReference type="ARBA" id="ARBA00022824"/>
    </source>
</evidence>
<evidence type="ECO:0000256" key="3">
    <source>
        <dbReference type="ARBA" id="ARBA00022692"/>
    </source>
</evidence>
<dbReference type="PROSITE" id="PS51257">
    <property type="entry name" value="PROKAR_LIPOPROTEIN"/>
    <property type="match status" value="1"/>
</dbReference>
<dbReference type="Pfam" id="PF08285">
    <property type="entry name" value="DPM3"/>
    <property type="match status" value="1"/>
</dbReference>
<dbReference type="GO" id="GO:0016757">
    <property type="term" value="F:glycosyltransferase activity"/>
    <property type="evidence" value="ECO:0007669"/>
    <property type="project" value="UniProtKB-KW"/>
</dbReference>
<accession>A0A8T0FJ75</accession>
<sequence>MTKLAEWLAGVIVITAIWFSCLSNDIILNSHDLHSWLLPFYGVIAFGLYSLVVVLYRVFTFNDCPEAAKELKEEIQMAREDLAKKGFKFDD</sequence>
<comment type="subcellular location">
    <subcellularLocation>
        <location evidence="1 7">Endoplasmic reticulum membrane</location>
        <topology evidence="1 7">Multi-pass membrane protein</topology>
    </subcellularLocation>
</comment>
<keyword evidence="9" id="KW-1185">Reference proteome</keyword>
<evidence type="ECO:0000256" key="1">
    <source>
        <dbReference type="ARBA" id="ARBA00004477"/>
    </source>
</evidence>
<gene>
    <name evidence="8" type="ORF">HNY73_007349</name>
</gene>
<dbReference type="OMA" id="MTKLFEW"/>
<feature type="transmembrane region" description="Helical" evidence="7">
    <location>
        <begin position="40"/>
        <end position="59"/>
    </location>
</feature>
<keyword evidence="8" id="KW-0808">Transferase</keyword>
<dbReference type="EMBL" id="JABXBU010000012">
    <property type="protein sequence ID" value="KAF8789410.1"/>
    <property type="molecule type" value="Genomic_DNA"/>
</dbReference>
<feature type="transmembrane region" description="Helical" evidence="7">
    <location>
        <begin position="7"/>
        <end position="28"/>
    </location>
</feature>
<keyword evidence="6 7" id="KW-0472">Membrane</keyword>
<comment type="pathway">
    <text evidence="7">Protein modification; protein glycosylation.</text>
</comment>
<keyword evidence="5 7" id="KW-1133">Transmembrane helix</keyword>
<evidence type="ECO:0000256" key="7">
    <source>
        <dbReference type="RuleBase" id="RU365085"/>
    </source>
</evidence>
<organism evidence="8 9">
    <name type="scientific">Argiope bruennichi</name>
    <name type="common">Wasp spider</name>
    <name type="synonym">Aranea bruennichi</name>
    <dbReference type="NCBI Taxonomy" id="94029"/>
    <lineage>
        <taxon>Eukaryota</taxon>
        <taxon>Metazoa</taxon>
        <taxon>Ecdysozoa</taxon>
        <taxon>Arthropoda</taxon>
        <taxon>Chelicerata</taxon>
        <taxon>Arachnida</taxon>
        <taxon>Araneae</taxon>
        <taxon>Araneomorphae</taxon>
        <taxon>Entelegynae</taxon>
        <taxon>Araneoidea</taxon>
        <taxon>Araneidae</taxon>
        <taxon>Argiope</taxon>
    </lineage>
</organism>
<evidence type="ECO:0000313" key="9">
    <source>
        <dbReference type="Proteomes" id="UP000807504"/>
    </source>
</evidence>